<dbReference type="GeneID" id="106539623"/>
<feature type="region of interest" description="Disordered" evidence="1">
    <location>
        <begin position="167"/>
        <end position="309"/>
    </location>
</feature>
<dbReference type="AlphaFoldDB" id="A0A6I9XFU1"/>
<dbReference type="RefSeq" id="XP_013909923.1">
    <property type="nucleotide sequence ID" value="XM_014054448.1"/>
</dbReference>
<proteinExistence type="predicted"/>
<name>A0A6I9XFU1_9SAUR</name>
<organism evidence="2 3">
    <name type="scientific">Thamnophis sirtalis</name>
    <dbReference type="NCBI Taxonomy" id="35019"/>
    <lineage>
        <taxon>Eukaryota</taxon>
        <taxon>Metazoa</taxon>
        <taxon>Chordata</taxon>
        <taxon>Craniata</taxon>
        <taxon>Vertebrata</taxon>
        <taxon>Euteleostomi</taxon>
        <taxon>Lepidosauria</taxon>
        <taxon>Squamata</taxon>
        <taxon>Bifurcata</taxon>
        <taxon>Unidentata</taxon>
        <taxon>Episquamata</taxon>
        <taxon>Toxicofera</taxon>
        <taxon>Serpentes</taxon>
        <taxon>Colubroidea</taxon>
        <taxon>Colubridae</taxon>
        <taxon>Natricinae</taxon>
        <taxon>Thamnophis</taxon>
    </lineage>
</organism>
<dbReference type="OrthoDB" id="9045008at2759"/>
<feature type="compositionally biased region" description="Polar residues" evidence="1">
    <location>
        <begin position="183"/>
        <end position="193"/>
    </location>
</feature>
<keyword evidence="2" id="KW-1185">Reference proteome</keyword>
<gene>
    <name evidence="3" type="primary">LOC106539623</name>
</gene>
<dbReference type="Proteomes" id="UP000504617">
    <property type="component" value="Unplaced"/>
</dbReference>
<sequence length="309" mass="33273">MGLFGRPEIEEALRTVDMYTRVNQDCPGFFDAVINVDDYDEAFSKLSSLLEEFLGLGQPSESTASVPAADRKHVSAPSKESPAVLKVNVLGTDGVAPSPTPNEFMDSSAKNYSAKISAQLSSQKTRVEEASLHRRQRLAKQGLTGKTISSYSRLFERDALRISGPTTMHGHFLEPPSFASFRHSGSTSASIVPTTPDRRESGQPAKKPSGAGAPLSPSASLSRSSRSIPTLVAEVADEKRSWHEAADRPADTKEKKTPKHKAPSPHLPPTVTVRPGSNTKPVLPPIPSGRKKPKAATPETYASTVWLKP</sequence>
<evidence type="ECO:0000313" key="2">
    <source>
        <dbReference type="Proteomes" id="UP000504617"/>
    </source>
</evidence>
<reference evidence="3" key="1">
    <citation type="submission" date="2025-08" db="UniProtKB">
        <authorList>
            <consortium name="RefSeq"/>
        </authorList>
    </citation>
    <scope>IDENTIFICATION</scope>
</reference>
<feature type="compositionally biased region" description="Basic and acidic residues" evidence="1">
    <location>
        <begin position="236"/>
        <end position="255"/>
    </location>
</feature>
<accession>A0A6I9XFU1</accession>
<protein>
    <submittedName>
        <fullName evidence="3">Leucine-rich repeat and guanylate kinase domain-containing protein-like</fullName>
    </submittedName>
</protein>
<feature type="compositionally biased region" description="Low complexity" evidence="1">
    <location>
        <begin position="208"/>
        <end position="227"/>
    </location>
</feature>
<dbReference type="KEGG" id="tsr:106539623"/>
<evidence type="ECO:0000256" key="1">
    <source>
        <dbReference type="SAM" id="MobiDB-lite"/>
    </source>
</evidence>
<evidence type="ECO:0000313" key="3">
    <source>
        <dbReference type="RefSeq" id="XP_013909923.1"/>
    </source>
</evidence>